<keyword evidence="7" id="KW-1185">Reference proteome</keyword>
<organism evidence="6 7">
    <name type="scientific">Brachionus plicatilis</name>
    <name type="common">Marine rotifer</name>
    <name type="synonym">Brachionus muelleri</name>
    <dbReference type="NCBI Taxonomy" id="10195"/>
    <lineage>
        <taxon>Eukaryota</taxon>
        <taxon>Metazoa</taxon>
        <taxon>Spiralia</taxon>
        <taxon>Gnathifera</taxon>
        <taxon>Rotifera</taxon>
        <taxon>Eurotatoria</taxon>
        <taxon>Monogononta</taxon>
        <taxon>Pseudotrocha</taxon>
        <taxon>Ploima</taxon>
        <taxon>Brachionidae</taxon>
        <taxon>Brachionus</taxon>
    </lineage>
</organism>
<keyword evidence="2" id="KW-0540">Nuclease</keyword>
<proteinExistence type="inferred from homology"/>
<evidence type="ECO:0000256" key="1">
    <source>
        <dbReference type="ARBA" id="ARBA00009921"/>
    </source>
</evidence>
<comment type="similarity">
    <text evidence="1">Belongs to the oligoribonuclease family.</text>
</comment>
<accession>A0A3M7SWY3</accession>
<dbReference type="FunFam" id="3.30.420.10:FF:000003">
    <property type="entry name" value="Oligoribonuclease"/>
    <property type="match status" value="1"/>
</dbReference>
<dbReference type="Pfam" id="PF00929">
    <property type="entry name" value="RNase_T"/>
    <property type="match status" value="1"/>
</dbReference>
<feature type="domain" description="Exonuclease" evidence="5">
    <location>
        <begin position="56"/>
        <end position="228"/>
    </location>
</feature>
<dbReference type="GO" id="GO:0005739">
    <property type="term" value="C:mitochondrion"/>
    <property type="evidence" value="ECO:0007669"/>
    <property type="project" value="TreeGrafter"/>
</dbReference>
<reference evidence="6 7" key="1">
    <citation type="journal article" date="2018" name="Sci. Rep.">
        <title>Genomic signatures of local adaptation to the degree of environmental predictability in rotifers.</title>
        <authorList>
            <person name="Franch-Gras L."/>
            <person name="Hahn C."/>
            <person name="Garcia-Roger E.M."/>
            <person name="Carmona M.J."/>
            <person name="Serra M."/>
            <person name="Gomez A."/>
        </authorList>
    </citation>
    <scope>NUCLEOTIDE SEQUENCE [LARGE SCALE GENOMIC DNA]</scope>
    <source>
        <strain evidence="6">HYR1</strain>
    </source>
</reference>
<dbReference type="AlphaFoldDB" id="A0A3M7SWY3"/>
<dbReference type="SUPFAM" id="SSF53098">
    <property type="entry name" value="Ribonuclease H-like"/>
    <property type="match status" value="1"/>
</dbReference>
<comment type="caution">
    <text evidence="6">The sequence shown here is derived from an EMBL/GenBank/DDBJ whole genome shotgun (WGS) entry which is preliminary data.</text>
</comment>
<dbReference type="Gene3D" id="3.30.420.10">
    <property type="entry name" value="Ribonuclease H-like superfamily/Ribonuclease H"/>
    <property type="match status" value="1"/>
</dbReference>
<protein>
    <submittedName>
        <fullName evidence="6">Mitochondrial</fullName>
    </submittedName>
</protein>
<evidence type="ECO:0000313" key="6">
    <source>
        <dbReference type="EMBL" id="RNA40090.1"/>
    </source>
</evidence>
<evidence type="ECO:0000256" key="4">
    <source>
        <dbReference type="ARBA" id="ARBA00022839"/>
    </source>
</evidence>
<dbReference type="EMBL" id="REGN01000677">
    <property type="protein sequence ID" value="RNA40090.1"/>
    <property type="molecule type" value="Genomic_DNA"/>
</dbReference>
<dbReference type="OrthoDB" id="270189at2759"/>
<dbReference type="NCBIfam" id="NF003765">
    <property type="entry name" value="PRK05359.1"/>
    <property type="match status" value="1"/>
</dbReference>
<sequence length="228" mass="26679">KNYLKIKLKQNKTNKTVVRQNFSSYFWLSKSLISTRNNLTKMTEVSQANLKEKSNYIVWVDLEMSGLNIDKDHILEIACLITDKNLNTVAEGPELIIHQSNEVLNGMDEWCTKTHGESGLTASCRSSQINIEQAEQIMLEFVQKHIPKGACPLAGNSIHVDRIFLNKYMKNFLNYLHYRIIDVSTIKELAKRWSDERQFFVKKQTHRALDDIKESIDELKYYRIKFFK</sequence>
<dbReference type="GO" id="GO:0003676">
    <property type="term" value="F:nucleic acid binding"/>
    <property type="evidence" value="ECO:0007669"/>
    <property type="project" value="InterPro"/>
</dbReference>
<evidence type="ECO:0000256" key="3">
    <source>
        <dbReference type="ARBA" id="ARBA00022801"/>
    </source>
</evidence>
<evidence type="ECO:0000313" key="7">
    <source>
        <dbReference type="Proteomes" id="UP000276133"/>
    </source>
</evidence>
<keyword evidence="3" id="KW-0378">Hydrolase</keyword>
<dbReference type="InterPro" id="IPR013520">
    <property type="entry name" value="Ribonucl_H"/>
</dbReference>
<evidence type="ECO:0000259" key="5">
    <source>
        <dbReference type="SMART" id="SM00479"/>
    </source>
</evidence>
<dbReference type="PANTHER" id="PTHR11046:SF0">
    <property type="entry name" value="OLIGORIBONUCLEASE, MITOCHONDRIAL"/>
    <property type="match status" value="1"/>
</dbReference>
<dbReference type="PANTHER" id="PTHR11046">
    <property type="entry name" value="OLIGORIBONUCLEASE, MITOCHONDRIAL"/>
    <property type="match status" value="1"/>
</dbReference>
<dbReference type="InterPro" id="IPR022894">
    <property type="entry name" value="Oligoribonuclease"/>
</dbReference>
<gene>
    <name evidence="6" type="ORF">BpHYR1_005981</name>
</gene>
<dbReference type="SMART" id="SM00479">
    <property type="entry name" value="EXOIII"/>
    <property type="match status" value="1"/>
</dbReference>
<dbReference type="Proteomes" id="UP000276133">
    <property type="component" value="Unassembled WGS sequence"/>
</dbReference>
<dbReference type="InterPro" id="IPR036397">
    <property type="entry name" value="RNaseH_sf"/>
</dbReference>
<dbReference type="STRING" id="10195.A0A3M7SWY3"/>
<dbReference type="CDD" id="cd06135">
    <property type="entry name" value="Orn"/>
    <property type="match status" value="1"/>
</dbReference>
<dbReference type="InterPro" id="IPR012337">
    <property type="entry name" value="RNaseH-like_sf"/>
</dbReference>
<name>A0A3M7SWY3_BRAPC</name>
<feature type="non-terminal residue" evidence="6">
    <location>
        <position position="1"/>
    </location>
</feature>
<keyword evidence="4" id="KW-0269">Exonuclease</keyword>
<evidence type="ECO:0000256" key="2">
    <source>
        <dbReference type="ARBA" id="ARBA00022722"/>
    </source>
</evidence>
<dbReference type="GO" id="GO:0000175">
    <property type="term" value="F:3'-5'-RNA exonuclease activity"/>
    <property type="evidence" value="ECO:0007669"/>
    <property type="project" value="InterPro"/>
</dbReference>